<evidence type="ECO:0000256" key="10">
    <source>
        <dbReference type="ARBA" id="ARBA00022917"/>
    </source>
</evidence>
<dbReference type="CDD" id="cd00672">
    <property type="entry name" value="CysRS_core"/>
    <property type="match status" value="1"/>
</dbReference>
<feature type="short sequence motif" description="'HIGH' region" evidence="12">
    <location>
        <begin position="40"/>
        <end position="50"/>
    </location>
</feature>
<dbReference type="EMBL" id="LQRT01000013">
    <property type="protein sequence ID" value="KZS40553.1"/>
    <property type="molecule type" value="Genomic_DNA"/>
</dbReference>
<feature type="binding site" evidence="12">
    <location>
        <position position="258"/>
    </location>
    <ligand>
        <name>Zn(2+)</name>
        <dbReference type="ChEBI" id="CHEBI:29105"/>
    </ligand>
</feature>
<dbReference type="Gene3D" id="1.20.120.1910">
    <property type="entry name" value="Cysteine-tRNA ligase, C-terminal anti-codon recognition domain"/>
    <property type="match status" value="1"/>
</dbReference>
<comment type="subcellular location">
    <subcellularLocation>
        <location evidence="1 12">Cytoplasm</location>
    </subcellularLocation>
</comment>
<dbReference type="InterPro" id="IPR015273">
    <property type="entry name" value="Cys-tRNA-synt_Ia_DALR"/>
</dbReference>
<dbReference type="InterPro" id="IPR056411">
    <property type="entry name" value="CysS_C"/>
</dbReference>
<evidence type="ECO:0000256" key="3">
    <source>
        <dbReference type="ARBA" id="ARBA00011245"/>
    </source>
</evidence>
<dbReference type="RefSeq" id="WP_066314165.1">
    <property type="nucleotide sequence ID" value="NZ_LQRT01000013.1"/>
</dbReference>
<dbReference type="Pfam" id="PF09190">
    <property type="entry name" value="DALR_2"/>
    <property type="match status" value="1"/>
</dbReference>
<feature type="binding site" evidence="12">
    <location>
        <position position="262"/>
    </location>
    <ligand>
        <name>Zn(2+)</name>
        <dbReference type="ChEBI" id="CHEBI:29105"/>
    </ligand>
</feature>
<keyword evidence="7 12" id="KW-0547">Nucleotide-binding</keyword>
<evidence type="ECO:0000256" key="6">
    <source>
        <dbReference type="ARBA" id="ARBA00022723"/>
    </source>
</evidence>
<dbReference type="SUPFAM" id="SSF52374">
    <property type="entry name" value="Nucleotidylyl transferase"/>
    <property type="match status" value="1"/>
</dbReference>
<keyword evidence="8 12" id="KW-0862">Zinc</keyword>
<sequence length="498" mass="56340">MAITPLYKTEELKIYNSISSQKEIFTPITDGNIGMYVCGPTVYSNVHLGNCRTFISFDMVFRYLKHLGYKVRYVRNITDAGHLENDAEEGEDKVAKKARLEQLEPMEIVQRYTLDFHHVMSKFNAIAPSIEPTATGHIVEQIEIIKTIIDNGYAYESNGSVYFDVQKFNETNNYGKLSGRNLEDMIANTRELSAQSDKKTPQDFALWKKAEPQHIMRWPSPWSDGFPGWHLECTVMSTKYLGERFDIHGGGMDLKFPHHECEIAQGEAACGQTPVNYWMHANMLTLNGKKMSKSTGNTISPGELFSGNNTFLDKPFDPSIVRFFMMQAHYRSILDFSNDALEASEKGFYRLMDAIKTIETLNPSPKTEGLNVSEWRKACYEAMNDDFNSPILIAKLFDAVKFINTAKEDKATITKEDIELLSHTIRGFVFDVLGLLNINEAATNSDDKLSGTVELLIKLRAEARANKDFATSDKIRDELIAIGIQLKDSREGTTFSVN</sequence>
<dbReference type="STRING" id="1642818.AWE51_06270"/>
<dbReference type="InterPro" id="IPR009080">
    <property type="entry name" value="tRNAsynth_Ia_anticodon-bd"/>
</dbReference>
<dbReference type="Gene3D" id="3.40.50.620">
    <property type="entry name" value="HUPs"/>
    <property type="match status" value="1"/>
</dbReference>
<keyword evidence="11 12" id="KW-0030">Aminoacyl-tRNA synthetase</keyword>
<evidence type="ECO:0000256" key="5">
    <source>
        <dbReference type="ARBA" id="ARBA00022598"/>
    </source>
</evidence>
<dbReference type="AlphaFoldDB" id="A0A163AHR3"/>
<feature type="short sequence motif" description="'KMSKS' region" evidence="12">
    <location>
        <begin position="290"/>
        <end position="294"/>
    </location>
</feature>
<dbReference type="InterPro" id="IPR014729">
    <property type="entry name" value="Rossmann-like_a/b/a_fold"/>
</dbReference>
<proteinExistence type="inferred from homology"/>
<dbReference type="OrthoDB" id="9815130at2"/>
<keyword evidence="10 12" id="KW-0648">Protein biosynthesis</keyword>
<keyword evidence="6 12" id="KW-0479">Metal-binding</keyword>
<evidence type="ECO:0000256" key="9">
    <source>
        <dbReference type="ARBA" id="ARBA00022840"/>
    </source>
</evidence>
<dbReference type="EC" id="6.1.1.16" evidence="12"/>
<dbReference type="GO" id="GO:0004817">
    <property type="term" value="F:cysteine-tRNA ligase activity"/>
    <property type="evidence" value="ECO:0007669"/>
    <property type="project" value="UniProtKB-UniRule"/>
</dbReference>
<evidence type="ECO:0000256" key="1">
    <source>
        <dbReference type="ARBA" id="ARBA00004496"/>
    </source>
</evidence>
<evidence type="ECO:0000313" key="14">
    <source>
        <dbReference type="EMBL" id="KZS40553.1"/>
    </source>
</evidence>
<evidence type="ECO:0000256" key="7">
    <source>
        <dbReference type="ARBA" id="ARBA00022741"/>
    </source>
</evidence>
<dbReference type="InterPro" id="IPR015803">
    <property type="entry name" value="Cys-tRNA-ligase"/>
</dbReference>
<comment type="catalytic activity">
    <reaction evidence="12">
        <text>tRNA(Cys) + L-cysteine + ATP = L-cysteinyl-tRNA(Cys) + AMP + diphosphate</text>
        <dbReference type="Rhea" id="RHEA:17773"/>
        <dbReference type="Rhea" id="RHEA-COMP:9661"/>
        <dbReference type="Rhea" id="RHEA-COMP:9679"/>
        <dbReference type="ChEBI" id="CHEBI:30616"/>
        <dbReference type="ChEBI" id="CHEBI:33019"/>
        <dbReference type="ChEBI" id="CHEBI:35235"/>
        <dbReference type="ChEBI" id="CHEBI:78442"/>
        <dbReference type="ChEBI" id="CHEBI:78517"/>
        <dbReference type="ChEBI" id="CHEBI:456215"/>
        <dbReference type="EC" id="6.1.1.16"/>
    </reaction>
</comment>
<accession>A0A163AHR3</accession>
<name>A0A163AHR3_9FLAO</name>
<dbReference type="SUPFAM" id="SSF47323">
    <property type="entry name" value="Anticodon-binding domain of a subclass of class I aminoacyl-tRNA synthetases"/>
    <property type="match status" value="1"/>
</dbReference>
<keyword evidence="4 12" id="KW-0963">Cytoplasm</keyword>
<dbReference type="GO" id="GO:0008270">
    <property type="term" value="F:zinc ion binding"/>
    <property type="evidence" value="ECO:0007669"/>
    <property type="project" value="UniProtKB-UniRule"/>
</dbReference>
<dbReference type="Proteomes" id="UP000076715">
    <property type="component" value="Unassembled WGS sequence"/>
</dbReference>
<evidence type="ECO:0000313" key="15">
    <source>
        <dbReference type="Proteomes" id="UP000076715"/>
    </source>
</evidence>
<dbReference type="InterPro" id="IPR032678">
    <property type="entry name" value="tRNA-synt_1_cat_dom"/>
</dbReference>
<dbReference type="GO" id="GO:0005524">
    <property type="term" value="F:ATP binding"/>
    <property type="evidence" value="ECO:0007669"/>
    <property type="project" value="UniProtKB-UniRule"/>
</dbReference>
<dbReference type="PRINTS" id="PR00983">
    <property type="entry name" value="TRNASYNTHCYS"/>
</dbReference>
<reference evidence="14 15" key="1">
    <citation type="submission" date="2016-01" db="EMBL/GenBank/DDBJ databases">
        <title>The draft genome sequence of Aquimarina sp. RZW4-3-2.</title>
        <authorList>
            <person name="Wang Y."/>
        </authorList>
    </citation>
    <scope>NUCLEOTIDE SEQUENCE [LARGE SCALE GENOMIC DNA]</scope>
    <source>
        <strain evidence="14 15">RZW4-3-2</strain>
    </source>
</reference>
<dbReference type="Pfam" id="PF01406">
    <property type="entry name" value="tRNA-synt_1e"/>
    <property type="match status" value="1"/>
</dbReference>
<gene>
    <name evidence="12" type="primary">cysS</name>
    <name evidence="14" type="ORF">AWE51_06270</name>
</gene>
<evidence type="ECO:0000256" key="2">
    <source>
        <dbReference type="ARBA" id="ARBA00005594"/>
    </source>
</evidence>
<protein>
    <recommendedName>
        <fullName evidence="12">Cysteine--tRNA ligase</fullName>
        <ecNumber evidence="12">6.1.1.16</ecNumber>
    </recommendedName>
    <alternativeName>
        <fullName evidence="12">Cysteinyl-tRNA synthetase</fullName>
        <shortName evidence="12">CysRS</shortName>
    </alternativeName>
</protein>
<keyword evidence="5 12" id="KW-0436">Ligase</keyword>
<feature type="binding site" evidence="12">
    <location>
        <position position="38"/>
    </location>
    <ligand>
        <name>Zn(2+)</name>
        <dbReference type="ChEBI" id="CHEBI:29105"/>
    </ligand>
</feature>
<dbReference type="NCBIfam" id="TIGR00435">
    <property type="entry name" value="cysS"/>
    <property type="match status" value="1"/>
</dbReference>
<comment type="caution">
    <text evidence="14">The sequence shown here is derived from an EMBL/GenBank/DDBJ whole genome shotgun (WGS) entry which is preliminary data.</text>
</comment>
<dbReference type="GO" id="GO:0006423">
    <property type="term" value="P:cysteinyl-tRNA aminoacylation"/>
    <property type="evidence" value="ECO:0007669"/>
    <property type="project" value="UniProtKB-UniRule"/>
</dbReference>
<evidence type="ECO:0000256" key="12">
    <source>
        <dbReference type="HAMAP-Rule" id="MF_00041"/>
    </source>
</evidence>
<dbReference type="Pfam" id="PF23493">
    <property type="entry name" value="CysS_C"/>
    <property type="match status" value="1"/>
</dbReference>
<organism evidence="14 15">
    <name type="scientific">Aquimarina aggregata</name>
    <dbReference type="NCBI Taxonomy" id="1642818"/>
    <lineage>
        <taxon>Bacteria</taxon>
        <taxon>Pseudomonadati</taxon>
        <taxon>Bacteroidota</taxon>
        <taxon>Flavobacteriia</taxon>
        <taxon>Flavobacteriales</taxon>
        <taxon>Flavobacteriaceae</taxon>
        <taxon>Aquimarina</taxon>
    </lineage>
</organism>
<dbReference type="InterPro" id="IPR024909">
    <property type="entry name" value="Cys-tRNA/MSH_ligase"/>
</dbReference>
<feature type="binding site" evidence="12">
    <location>
        <position position="293"/>
    </location>
    <ligand>
        <name>ATP</name>
        <dbReference type="ChEBI" id="CHEBI:30616"/>
    </ligand>
</feature>
<comment type="similarity">
    <text evidence="2 12">Belongs to the class-I aminoacyl-tRNA synthetase family.</text>
</comment>
<keyword evidence="15" id="KW-1185">Reference proteome</keyword>
<keyword evidence="9 12" id="KW-0067">ATP-binding</keyword>
<dbReference type="HAMAP" id="MF_00041">
    <property type="entry name" value="Cys_tRNA_synth"/>
    <property type="match status" value="1"/>
</dbReference>
<feature type="domain" description="Cysteinyl-tRNA synthetase class Ia DALR" evidence="13">
    <location>
        <begin position="378"/>
        <end position="443"/>
    </location>
</feature>
<dbReference type="SMART" id="SM00840">
    <property type="entry name" value="DALR_2"/>
    <property type="match status" value="1"/>
</dbReference>
<evidence type="ECO:0000259" key="13">
    <source>
        <dbReference type="SMART" id="SM00840"/>
    </source>
</evidence>
<dbReference type="GO" id="GO:0005829">
    <property type="term" value="C:cytosol"/>
    <property type="evidence" value="ECO:0007669"/>
    <property type="project" value="TreeGrafter"/>
</dbReference>
<evidence type="ECO:0000256" key="4">
    <source>
        <dbReference type="ARBA" id="ARBA00022490"/>
    </source>
</evidence>
<evidence type="ECO:0000256" key="11">
    <source>
        <dbReference type="ARBA" id="ARBA00023146"/>
    </source>
</evidence>
<dbReference type="PANTHER" id="PTHR10890:SF3">
    <property type="entry name" value="CYSTEINE--TRNA LIGASE, CYTOPLASMIC"/>
    <property type="match status" value="1"/>
</dbReference>
<comment type="cofactor">
    <cofactor evidence="12">
        <name>Zn(2+)</name>
        <dbReference type="ChEBI" id="CHEBI:29105"/>
    </cofactor>
    <text evidence="12">Binds 1 zinc ion per subunit.</text>
</comment>
<dbReference type="PANTHER" id="PTHR10890">
    <property type="entry name" value="CYSTEINYL-TRNA SYNTHETASE"/>
    <property type="match status" value="1"/>
</dbReference>
<feature type="binding site" evidence="12">
    <location>
        <position position="233"/>
    </location>
    <ligand>
        <name>Zn(2+)</name>
        <dbReference type="ChEBI" id="CHEBI:29105"/>
    </ligand>
</feature>
<comment type="subunit">
    <text evidence="3 12">Monomer.</text>
</comment>
<evidence type="ECO:0000256" key="8">
    <source>
        <dbReference type="ARBA" id="ARBA00022833"/>
    </source>
</evidence>